<evidence type="ECO:0000256" key="1">
    <source>
        <dbReference type="ARBA" id="ARBA00004477"/>
    </source>
</evidence>
<keyword evidence="5" id="KW-0153">Cholesterol metabolism</keyword>
<evidence type="ECO:0000313" key="24">
    <source>
        <dbReference type="EMBL" id="CAF0900416.1"/>
    </source>
</evidence>
<keyword evidence="4" id="KW-0444">Lipid biosynthesis</keyword>
<feature type="transmembrane region" description="Helical" evidence="23">
    <location>
        <begin position="267"/>
        <end position="284"/>
    </location>
</feature>
<dbReference type="EMBL" id="CAJOBD010000176">
    <property type="protein sequence ID" value="CAF3604353.1"/>
    <property type="molecule type" value="Genomic_DNA"/>
</dbReference>
<keyword evidence="11 23" id="KW-1133">Transmembrane helix</keyword>
<keyword evidence="8" id="KW-0256">Endoplasmic reticulum</keyword>
<evidence type="ECO:0000256" key="11">
    <source>
        <dbReference type="ARBA" id="ARBA00022989"/>
    </source>
</evidence>
<evidence type="ECO:0000256" key="16">
    <source>
        <dbReference type="ARBA" id="ARBA00023166"/>
    </source>
</evidence>
<dbReference type="InterPro" id="IPR001171">
    <property type="entry name" value="ERG24_DHCR-like"/>
</dbReference>
<gene>
    <name evidence="25" type="ORF">JBS370_LOCUS3957</name>
    <name evidence="24" type="ORF">ZHD862_LOCUS7358</name>
</gene>
<feature type="transmembrane region" description="Helical" evidence="23">
    <location>
        <begin position="296"/>
        <end position="318"/>
    </location>
</feature>
<evidence type="ECO:0000256" key="18">
    <source>
        <dbReference type="ARBA" id="ARBA00038851"/>
    </source>
</evidence>
<dbReference type="EMBL" id="CAJNOT010000222">
    <property type="protein sequence ID" value="CAF0900416.1"/>
    <property type="molecule type" value="Genomic_DNA"/>
</dbReference>
<dbReference type="PANTHER" id="PTHR21257:SF38">
    <property type="entry name" value="7-DEHYDROCHOLESTEROL REDUCTASE"/>
    <property type="match status" value="1"/>
</dbReference>
<dbReference type="GO" id="GO:0016132">
    <property type="term" value="P:brassinosteroid biosynthetic process"/>
    <property type="evidence" value="ECO:0007669"/>
    <property type="project" value="TreeGrafter"/>
</dbReference>
<keyword evidence="14" id="KW-0443">Lipid metabolism</keyword>
<comment type="pathway">
    <text evidence="2">Steroid biosynthesis; cholesterol biosynthesis.</text>
</comment>
<evidence type="ECO:0000256" key="15">
    <source>
        <dbReference type="ARBA" id="ARBA00023136"/>
    </source>
</evidence>
<keyword evidence="10" id="KW-0752">Steroid biosynthesis</keyword>
<protein>
    <recommendedName>
        <fullName evidence="19">7-dehydrocholesterol reductase</fullName>
        <ecNumber evidence="18">1.3.1.21</ecNumber>
    </recommendedName>
    <alternativeName>
        <fullName evidence="20">Sterol Delta(7)-reductase</fullName>
    </alternativeName>
</protein>
<evidence type="ECO:0000256" key="12">
    <source>
        <dbReference type="ARBA" id="ARBA00023002"/>
    </source>
</evidence>
<evidence type="ECO:0000256" key="6">
    <source>
        <dbReference type="ARBA" id="ARBA00022692"/>
    </source>
</evidence>
<sequence length="473" mass="55823">MSKYGEEKYRHKISLGKIDDLTSNNNDSTHQLSIHIRQGHNKFWSESIFPLLLCIICPFFIRSIVFICNHCHGSIMEFFSLILSDQTMTLKHVLVKFFYFQWHWPSAYIIILFLIYAIIMTLLLPGNEYAGPITDTGHIPIYRNNGFIYYIISLILFLLLTIILKLNHLSPTYIYDHWEEFLSTVNTFAFLLCFFVILKGKYMPSTNDHRSSSNWLTDFYRGIELYPRIFNIDIKLITNCRYGMLSWALLCIIFCMKTFELHGYTDSALITCLLTLVYLTKFFWWESGYMKTMDIIVDRAGFYLCWGCLVWVSGLYTLPSYFLVTHPNKFGPLFTIIILILGFISIFINYDCDQQKIYVRSTNGQCKIWGKQVNIIRAKYVLLNGKECESILLASGYWGLSRHFHYVPELILAFLWSCPCGFHYILPYTYFIFLSILLIHRSHRDDQKCRLKYGIAWDKYCQFVRWKICPGIY</sequence>
<comment type="catalytic activity">
    <reaction evidence="22">
        <text>7-dehydrodesmosterol + NADPH + H(+) = desmosterol + NADP(+)</text>
        <dbReference type="Rhea" id="RHEA:46740"/>
        <dbReference type="ChEBI" id="CHEBI:15378"/>
        <dbReference type="ChEBI" id="CHEBI:17737"/>
        <dbReference type="ChEBI" id="CHEBI:27910"/>
        <dbReference type="ChEBI" id="CHEBI:57783"/>
        <dbReference type="ChEBI" id="CHEBI:58349"/>
    </reaction>
    <physiologicalReaction direction="left-to-right" evidence="22">
        <dbReference type="Rhea" id="RHEA:46741"/>
    </physiologicalReaction>
</comment>
<proteinExistence type="inferred from homology"/>
<evidence type="ECO:0000256" key="7">
    <source>
        <dbReference type="ARBA" id="ARBA00022778"/>
    </source>
</evidence>
<dbReference type="PANTHER" id="PTHR21257">
    <property type="entry name" value="DELTA(14)-STEROL REDUCTASE"/>
    <property type="match status" value="1"/>
</dbReference>
<feature type="transmembrane region" description="Helical" evidence="23">
    <location>
        <begin position="48"/>
        <end position="67"/>
    </location>
</feature>
<keyword evidence="12" id="KW-0560">Oxidoreductase</keyword>
<evidence type="ECO:0000256" key="20">
    <source>
        <dbReference type="ARBA" id="ARBA00042688"/>
    </source>
</evidence>
<evidence type="ECO:0000256" key="17">
    <source>
        <dbReference type="ARBA" id="ARBA00023221"/>
    </source>
</evidence>
<evidence type="ECO:0000256" key="3">
    <source>
        <dbReference type="ARBA" id="ARBA00005402"/>
    </source>
</evidence>
<dbReference type="EC" id="1.3.1.21" evidence="18"/>
<reference evidence="24" key="1">
    <citation type="submission" date="2021-02" db="EMBL/GenBank/DDBJ databases">
        <authorList>
            <person name="Nowell W R."/>
        </authorList>
    </citation>
    <scope>NUCLEOTIDE SEQUENCE</scope>
</reference>
<accession>A0A813ZMB4</accession>
<evidence type="ECO:0000256" key="19">
    <source>
        <dbReference type="ARBA" id="ARBA00039984"/>
    </source>
</evidence>
<keyword evidence="17" id="KW-0753">Steroid metabolism</keyword>
<dbReference type="Gene3D" id="1.20.120.1630">
    <property type="match status" value="1"/>
</dbReference>
<feature type="transmembrane region" description="Helical" evidence="23">
    <location>
        <begin position="106"/>
        <end position="126"/>
    </location>
</feature>
<keyword evidence="16" id="KW-1207">Sterol metabolism</keyword>
<evidence type="ECO:0000256" key="10">
    <source>
        <dbReference type="ARBA" id="ARBA00022955"/>
    </source>
</evidence>
<evidence type="ECO:0000256" key="14">
    <source>
        <dbReference type="ARBA" id="ARBA00023098"/>
    </source>
</evidence>
<dbReference type="AlphaFoldDB" id="A0A813ZMB4"/>
<dbReference type="Pfam" id="PF01222">
    <property type="entry name" value="ERG4_ERG24"/>
    <property type="match status" value="1"/>
</dbReference>
<dbReference type="GO" id="GO:0047598">
    <property type="term" value="F:7-dehydrocholesterol reductase activity"/>
    <property type="evidence" value="ECO:0007669"/>
    <property type="project" value="UniProtKB-EC"/>
</dbReference>
<dbReference type="GO" id="GO:0006695">
    <property type="term" value="P:cholesterol biosynthetic process"/>
    <property type="evidence" value="ECO:0007669"/>
    <property type="project" value="UniProtKB-UniPathway"/>
</dbReference>
<keyword evidence="15 23" id="KW-0472">Membrane</keyword>
<comment type="catalytic activity">
    <reaction evidence="21">
        <text>cholesterol + NADP(+) = 7-dehydrocholesterol + NADPH + H(+)</text>
        <dbReference type="Rhea" id="RHEA:23984"/>
        <dbReference type="ChEBI" id="CHEBI:15378"/>
        <dbReference type="ChEBI" id="CHEBI:16113"/>
        <dbReference type="ChEBI" id="CHEBI:17759"/>
        <dbReference type="ChEBI" id="CHEBI:57783"/>
        <dbReference type="ChEBI" id="CHEBI:58349"/>
        <dbReference type="EC" id="1.3.1.21"/>
    </reaction>
    <physiologicalReaction direction="right-to-left" evidence="21">
        <dbReference type="Rhea" id="RHEA:23986"/>
    </physiologicalReaction>
</comment>
<evidence type="ECO:0000256" key="23">
    <source>
        <dbReference type="SAM" id="Phobius"/>
    </source>
</evidence>
<dbReference type="Proteomes" id="UP000663864">
    <property type="component" value="Unassembled WGS sequence"/>
</dbReference>
<dbReference type="UniPathway" id="UPA00063"/>
<keyword evidence="7" id="KW-0152">Cholesterol biosynthesis</keyword>
<comment type="caution">
    <text evidence="24">The sequence shown here is derived from an EMBL/GenBank/DDBJ whole genome shotgun (WGS) entry which is preliminary data.</text>
</comment>
<organism evidence="24 26">
    <name type="scientific">Rotaria sordida</name>
    <dbReference type="NCBI Taxonomy" id="392033"/>
    <lineage>
        <taxon>Eukaryota</taxon>
        <taxon>Metazoa</taxon>
        <taxon>Spiralia</taxon>
        <taxon>Gnathifera</taxon>
        <taxon>Rotifera</taxon>
        <taxon>Eurotatoria</taxon>
        <taxon>Bdelloidea</taxon>
        <taxon>Philodinida</taxon>
        <taxon>Philodinidae</taxon>
        <taxon>Rotaria</taxon>
    </lineage>
</organism>
<dbReference type="GO" id="GO:0005789">
    <property type="term" value="C:endoplasmic reticulum membrane"/>
    <property type="evidence" value="ECO:0007669"/>
    <property type="project" value="UniProtKB-SubCell"/>
</dbReference>
<evidence type="ECO:0000256" key="8">
    <source>
        <dbReference type="ARBA" id="ARBA00022824"/>
    </source>
</evidence>
<evidence type="ECO:0000313" key="25">
    <source>
        <dbReference type="EMBL" id="CAF3604353.1"/>
    </source>
</evidence>
<evidence type="ECO:0000256" key="5">
    <source>
        <dbReference type="ARBA" id="ARBA00022548"/>
    </source>
</evidence>
<evidence type="ECO:0000256" key="4">
    <source>
        <dbReference type="ARBA" id="ARBA00022516"/>
    </source>
</evidence>
<dbReference type="InterPro" id="IPR018083">
    <property type="entry name" value="Sterol_reductase_CS"/>
</dbReference>
<evidence type="ECO:0000313" key="26">
    <source>
        <dbReference type="Proteomes" id="UP000663864"/>
    </source>
</evidence>
<evidence type="ECO:0000256" key="9">
    <source>
        <dbReference type="ARBA" id="ARBA00022857"/>
    </source>
</evidence>
<comment type="similarity">
    <text evidence="3">Belongs to the ERG4/ERG24 family.</text>
</comment>
<keyword evidence="9" id="KW-0521">NADP</keyword>
<evidence type="ECO:0000256" key="2">
    <source>
        <dbReference type="ARBA" id="ARBA00004770"/>
    </source>
</evidence>
<keyword evidence="6 23" id="KW-0812">Transmembrane</keyword>
<comment type="subcellular location">
    <subcellularLocation>
        <location evidence="1">Endoplasmic reticulum membrane</location>
        <topology evidence="1">Multi-pass membrane protein</topology>
    </subcellularLocation>
</comment>
<feature type="transmembrane region" description="Helical" evidence="23">
    <location>
        <begin position="147"/>
        <end position="169"/>
    </location>
</feature>
<evidence type="ECO:0000256" key="21">
    <source>
        <dbReference type="ARBA" id="ARBA00047795"/>
    </source>
</evidence>
<feature type="transmembrane region" description="Helical" evidence="23">
    <location>
        <begin position="181"/>
        <end position="198"/>
    </location>
</feature>
<dbReference type="PROSITE" id="PS01018">
    <property type="entry name" value="STEROL_REDUCT_2"/>
    <property type="match status" value="1"/>
</dbReference>
<evidence type="ECO:0000256" key="13">
    <source>
        <dbReference type="ARBA" id="ARBA00023011"/>
    </source>
</evidence>
<feature type="transmembrane region" description="Helical" evidence="23">
    <location>
        <begin position="242"/>
        <end position="261"/>
    </location>
</feature>
<feature type="transmembrane region" description="Helical" evidence="23">
    <location>
        <begin position="410"/>
        <end position="439"/>
    </location>
</feature>
<evidence type="ECO:0000256" key="22">
    <source>
        <dbReference type="ARBA" id="ARBA00047826"/>
    </source>
</evidence>
<name>A0A813ZMB4_9BILA</name>
<dbReference type="Proteomes" id="UP000663836">
    <property type="component" value="Unassembled WGS sequence"/>
</dbReference>
<feature type="transmembrane region" description="Helical" evidence="23">
    <location>
        <begin position="330"/>
        <end position="350"/>
    </location>
</feature>
<keyword evidence="13" id="KW-0756">Sterol biosynthesis</keyword>